<evidence type="ECO:0000313" key="8">
    <source>
        <dbReference type="EMBL" id="AFM00788.1"/>
    </source>
</evidence>
<gene>
    <name evidence="8" type="ordered locus">Desde_2454</name>
</gene>
<protein>
    <recommendedName>
        <fullName evidence="3">phospholipase D</fullName>
        <ecNumber evidence="3">3.1.4.4</ecNumber>
    </recommendedName>
</protein>
<evidence type="ECO:0000313" key="9">
    <source>
        <dbReference type="Proteomes" id="UP000006053"/>
    </source>
</evidence>
<proteinExistence type="inferred from homology"/>
<dbReference type="AlphaFoldDB" id="I4AA03"/>
<dbReference type="HOGENOM" id="CLU_808291_0_0_9"/>
<dbReference type="PROSITE" id="PS51257">
    <property type="entry name" value="PROKAR_LIPOPROTEIN"/>
    <property type="match status" value="1"/>
</dbReference>
<dbReference type="InterPro" id="IPR051406">
    <property type="entry name" value="PLD_domain"/>
</dbReference>
<dbReference type="EC" id="3.1.4.4" evidence="3"/>
<evidence type="ECO:0000256" key="5">
    <source>
        <dbReference type="ARBA" id="ARBA00022963"/>
    </source>
</evidence>
<evidence type="ECO:0000256" key="6">
    <source>
        <dbReference type="ARBA" id="ARBA00023098"/>
    </source>
</evidence>
<dbReference type="PANTHER" id="PTHR43856">
    <property type="entry name" value="CARDIOLIPIN HYDROLASE"/>
    <property type="match status" value="1"/>
</dbReference>
<feature type="domain" description="Phospholipase D-like" evidence="7">
    <location>
        <begin position="67"/>
        <end position="188"/>
    </location>
</feature>
<dbReference type="Gene3D" id="3.30.870.10">
    <property type="entry name" value="Endonuclease Chain A"/>
    <property type="match status" value="2"/>
</dbReference>
<dbReference type="InterPro" id="IPR025202">
    <property type="entry name" value="PLD-like_dom"/>
</dbReference>
<keyword evidence="4" id="KW-0378">Hydrolase</keyword>
<dbReference type="SUPFAM" id="SSF56024">
    <property type="entry name" value="Phospholipase D/nuclease"/>
    <property type="match status" value="2"/>
</dbReference>
<dbReference type="GO" id="GO:0016042">
    <property type="term" value="P:lipid catabolic process"/>
    <property type="evidence" value="ECO:0007669"/>
    <property type="project" value="UniProtKB-KW"/>
</dbReference>
<dbReference type="GO" id="GO:0004630">
    <property type="term" value="F:phospholipase D activity"/>
    <property type="evidence" value="ECO:0007669"/>
    <property type="project" value="UniProtKB-EC"/>
</dbReference>
<dbReference type="Pfam" id="PF13091">
    <property type="entry name" value="PLDc_2"/>
    <property type="match status" value="2"/>
</dbReference>
<evidence type="ECO:0000256" key="4">
    <source>
        <dbReference type="ARBA" id="ARBA00022801"/>
    </source>
</evidence>
<keyword evidence="6" id="KW-0443">Lipid metabolism</keyword>
<evidence type="ECO:0000256" key="1">
    <source>
        <dbReference type="ARBA" id="ARBA00000798"/>
    </source>
</evidence>
<evidence type="ECO:0000256" key="2">
    <source>
        <dbReference type="ARBA" id="ARBA00008664"/>
    </source>
</evidence>
<reference evidence="8 9" key="2">
    <citation type="journal article" date="2015" name="J. Bacteriol.">
        <title>Genomic, proteomic, and biochemical analysis of the organohalide respiratory pathway in Desulfitobacterium dehalogenans.</title>
        <authorList>
            <person name="Kruse T."/>
            <person name="van de Pas B.A."/>
            <person name="Atteia A."/>
            <person name="Krab K."/>
            <person name="Hagen W.R."/>
            <person name="Goodwin L."/>
            <person name="Chain P."/>
            <person name="Boeren S."/>
            <person name="Maphosa F."/>
            <person name="Schraa G."/>
            <person name="de Vos W.M."/>
            <person name="van der Oost J."/>
            <person name="Smidt H."/>
            <person name="Stams A.J."/>
        </authorList>
    </citation>
    <scope>NUCLEOTIDE SEQUENCE [LARGE SCALE GENOMIC DNA]</scope>
    <source>
        <strain evidence="9">ATCC 51507 / DSM 9161 / JW/IU-DC1</strain>
    </source>
</reference>
<dbReference type="PANTHER" id="PTHR43856:SF1">
    <property type="entry name" value="MITOCHONDRIAL CARDIOLIPIN HYDROLASE"/>
    <property type="match status" value="1"/>
</dbReference>
<dbReference type="EMBL" id="CP003348">
    <property type="protein sequence ID" value="AFM00788.1"/>
    <property type="molecule type" value="Genomic_DNA"/>
</dbReference>
<name>I4AA03_DESDJ</name>
<organism evidence="8 9">
    <name type="scientific">Desulfitobacterium dehalogenans (strain ATCC 51507 / DSM 9161 / JW/IU-DC1)</name>
    <dbReference type="NCBI Taxonomy" id="756499"/>
    <lineage>
        <taxon>Bacteria</taxon>
        <taxon>Bacillati</taxon>
        <taxon>Bacillota</taxon>
        <taxon>Clostridia</taxon>
        <taxon>Eubacteriales</taxon>
        <taxon>Desulfitobacteriaceae</taxon>
        <taxon>Desulfitobacterium</taxon>
    </lineage>
</organism>
<accession>I4AA03</accession>
<comment type="catalytic activity">
    <reaction evidence="1">
        <text>a 1,2-diacyl-sn-glycero-3-phosphocholine + H2O = a 1,2-diacyl-sn-glycero-3-phosphate + choline + H(+)</text>
        <dbReference type="Rhea" id="RHEA:14445"/>
        <dbReference type="ChEBI" id="CHEBI:15354"/>
        <dbReference type="ChEBI" id="CHEBI:15377"/>
        <dbReference type="ChEBI" id="CHEBI:15378"/>
        <dbReference type="ChEBI" id="CHEBI:57643"/>
        <dbReference type="ChEBI" id="CHEBI:58608"/>
        <dbReference type="EC" id="3.1.4.4"/>
    </reaction>
</comment>
<sequence precursor="true">MLRKFVLRSRRSMRKRFIPLILILCLFLTGCSIDMKSLFVKNEEAPLSNLSAEALYFDGKTAREKTIELITSAQKSIYIEQKIFSDPALKELIIQKAASGIEIRILLDQFETPNKATLNEFKSNNISVQYYPAQKGQTDEAKFLIVDLREAMVYSFPWSDKGFSSHNLAVNLSGRSVWKLASVFNRDWVFTTTLSLDIPKTTELAEDNIAVAANSNVKAQLLDQIQKSTTNICIIASHVTDADIVQALVDATGKGLDIKVILDSGIMPSNYPNTIENFKAAGIQIRYYNSVAHPPLDINLGIFDRNTFILSSSGWGYKAFVMNHEVSVTVPSPVASQELITRFDQDWLNSSATPPVQEPG</sequence>
<dbReference type="KEGG" id="ddh:Desde_2454"/>
<keyword evidence="5" id="KW-0442">Lipid degradation</keyword>
<dbReference type="eggNOG" id="COG1502">
    <property type="taxonomic scope" value="Bacteria"/>
</dbReference>
<comment type="similarity">
    <text evidence="2">Belongs to the phospholipase D family.</text>
</comment>
<dbReference type="Proteomes" id="UP000006053">
    <property type="component" value="Chromosome"/>
</dbReference>
<keyword evidence="9" id="KW-1185">Reference proteome</keyword>
<evidence type="ECO:0000259" key="7">
    <source>
        <dbReference type="Pfam" id="PF13091"/>
    </source>
</evidence>
<dbReference type="GO" id="GO:0016891">
    <property type="term" value="F:RNA endonuclease activity producing 5'-phosphomonoesters, hydrolytic mechanism"/>
    <property type="evidence" value="ECO:0007669"/>
    <property type="project" value="TreeGrafter"/>
</dbReference>
<dbReference type="STRING" id="756499.Desde_2454"/>
<reference evidence="9" key="1">
    <citation type="submission" date="2012-06" db="EMBL/GenBank/DDBJ databases">
        <title>Complete sequence of Desulfitobacterium dehalogenans ATCC 51507.</title>
        <authorList>
            <person name="Lucas S."/>
            <person name="Han J."/>
            <person name="Lapidus A."/>
            <person name="Cheng J.-F."/>
            <person name="Goodwin L."/>
            <person name="Pitluck S."/>
            <person name="Peters L."/>
            <person name="Ovchinnikova G."/>
            <person name="Teshima H."/>
            <person name="Detter J.C."/>
            <person name="Han C."/>
            <person name="Tapia R."/>
            <person name="Land M."/>
            <person name="Hauser L."/>
            <person name="Kyrpides N."/>
            <person name="Ivanova N."/>
            <person name="Pagani I."/>
            <person name="Kruse T."/>
            <person name="de Vos W.M."/>
            <person name="Smidt H."/>
            <person name="Woyke T."/>
        </authorList>
    </citation>
    <scope>NUCLEOTIDE SEQUENCE [LARGE SCALE GENOMIC DNA]</scope>
    <source>
        <strain evidence="9">ATCC 51507 / DSM 9161 / JW/IU-DC1</strain>
    </source>
</reference>
<evidence type="ECO:0000256" key="3">
    <source>
        <dbReference type="ARBA" id="ARBA00012027"/>
    </source>
</evidence>
<feature type="domain" description="Phospholipase D-like" evidence="7">
    <location>
        <begin position="221"/>
        <end position="347"/>
    </location>
</feature>